<sequence>MSDERMNRLSIWSCRWWALYVLLQFYHLAQEQSLLTRRRRDIRLDDDVEVVQKQKRQLKAEGDRIFQDTLINVGYLPLTLHWSLENSSFPEIGVGVFGTLASAFELSKAWKAT</sequence>
<evidence type="ECO:0000313" key="2">
    <source>
        <dbReference type="Proteomes" id="UP000789366"/>
    </source>
</evidence>
<name>A0ACA9K3G8_9GLOM</name>
<accession>A0ACA9K3G8</accession>
<proteinExistence type="predicted"/>
<dbReference type="EMBL" id="CAJVPW010000302">
    <property type="protein sequence ID" value="CAG8449561.1"/>
    <property type="molecule type" value="Genomic_DNA"/>
</dbReference>
<evidence type="ECO:0000313" key="1">
    <source>
        <dbReference type="EMBL" id="CAG8449561.1"/>
    </source>
</evidence>
<keyword evidence="2" id="KW-1185">Reference proteome</keyword>
<dbReference type="Proteomes" id="UP000789366">
    <property type="component" value="Unassembled WGS sequence"/>
</dbReference>
<protein>
    <submittedName>
        <fullName evidence="1">17228_t:CDS:1</fullName>
    </submittedName>
</protein>
<reference evidence="1" key="1">
    <citation type="submission" date="2021-06" db="EMBL/GenBank/DDBJ databases">
        <authorList>
            <person name="Kallberg Y."/>
            <person name="Tangrot J."/>
            <person name="Rosling A."/>
        </authorList>
    </citation>
    <scope>NUCLEOTIDE SEQUENCE</scope>
    <source>
        <strain evidence="1">28 12/20/2015</strain>
    </source>
</reference>
<gene>
    <name evidence="1" type="ORF">SPELUC_LOCUS717</name>
</gene>
<organism evidence="1 2">
    <name type="scientific">Cetraspora pellucida</name>
    <dbReference type="NCBI Taxonomy" id="1433469"/>
    <lineage>
        <taxon>Eukaryota</taxon>
        <taxon>Fungi</taxon>
        <taxon>Fungi incertae sedis</taxon>
        <taxon>Mucoromycota</taxon>
        <taxon>Glomeromycotina</taxon>
        <taxon>Glomeromycetes</taxon>
        <taxon>Diversisporales</taxon>
        <taxon>Gigasporaceae</taxon>
        <taxon>Cetraspora</taxon>
    </lineage>
</organism>
<comment type="caution">
    <text evidence="1">The sequence shown here is derived from an EMBL/GenBank/DDBJ whole genome shotgun (WGS) entry which is preliminary data.</text>
</comment>